<dbReference type="GeneID" id="4621219"/>
<keyword evidence="4" id="KW-1185">Reference proteome</keyword>
<dbReference type="GO" id="GO:0005829">
    <property type="term" value="C:cytosol"/>
    <property type="evidence" value="ECO:0007669"/>
    <property type="project" value="GOC"/>
</dbReference>
<feature type="region of interest" description="Disordered" evidence="1">
    <location>
        <begin position="269"/>
        <end position="364"/>
    </location>
</feature>
<protein>
    <submittedName>
        <fullName evidence="3">AER155Cp</fullName>
    </submittedName>
</protein>
<dbReference type="CDD" id="cd16992">
    <property type="entry name" value="ENTH_Ent3"/>
    <property type="match status" value="1"/>
</dbReference>
<evidence type="ECO:0000256" key="1">
    <source>
        <dbReference type="SAM" id="MobiDB-lite"/>
    </source>
</evidence>
<dbReference type="Gene3D" id="1.25.40.90">
    <property type="match status" value="1"/>
</dbReference>
<dbReference type="FunFam" id="1.25.40.90:FF:000006">
    <property type="entry name" value="Clathrin interactor 1"/>
    <property type="match status" value="1"/>
</dbReference>
<dbReference type="Proteomes" id="UP000000591">
    <property type="component" value="Chromosome V"/>
</dbReference>
<feature type="region of interest" description="Disordered" evidence="1">
    <location>
        <begin position="201"/>
        <end position="254"/>
    </location>
</feature>
<dbReference type="OMA" id="QGTYNFR"/>
<name>Q756U7_EREGS</name>
<dbReference type="GO" id="GO:0005543">
    <property type="term" value="F:phospholipid binding"/>
    <property type="evidence" value="ECO:0000318"/>
    <property type="project" value="GO_Central"/>
</dbReference>
<reference evidence="3 4" key="1">
    <citation type="journal article" date="2004" name="Science">
        <title>The Ashbya gossypii genome as a tool for mapping the ancient Saccharomyces cerevisiae genome.</title>
        <authorList>
            <person name="Dietrich F.S."/>
            <person name="Voegeli S."/>
            <person name="Brachat S."/>
            <person name="Lerch A."/>
            <person name="Gates K."/>
            <person name="Steiner S."/>
            <person name="Mohr C."/>
            <person name="Pohlmann R."/>
            <person name="Luedi P."/>
            <person name="Choi S."/>
            <person name="Wing R.A."/>
            <person name="Flavier A."/>
            <person name="Gaffney T.D."/>
            <person name="Philippsen P."/>
        </authorList>
    </citation>
    <scope>NUCLEOTIDE SEQUENCE [LARGE SCALE GENOMIC DNA]</scope>
    <source>
        <strain evidence="4">ATCC 10895 / CBS 109.51 / FGSC 9923 / NRRL Y-1056</strain>
    </source>
</reference>
<evidence type="ECO:0000313" key="4">
    <source>
        <dbReference type="Proteomes" id="UP000000591"/>
    </source>
</evidence>
<gene>
    <name evidence="3" type="ORF">AGOS_AER155C</name>
</gene>
<sequence>MSLEDAIGKLSLYDAKKYFRKAQNVMLNYTGMEAKVREATNNEPWGASSTLMTQIAQGTYNFREREEILAMILRRFLEKSANEWRQIYKSMQLLEYLVKHGSERFIDDVRSNLNLIRMLETFHYIDSQGRDQGINVRNRTKALVKLLEDDELIRAERKKARSMQEKYKGMAGGRPSHIPGQSVNAAAGFTRSAARGISVSADYDSDDDEGYQKPAPYATPGATGFEEYAPRVQAAADEEADEFSDFQAAPPPPRQNAALIDLLQSADSSAGGQDLRIPPPASVTPAIIEVSRKGDPFGSLFSSAKNSASPTDSASAALQPVSSDPPPSSHRSDDEEEDIFGELTSAPRLTKAKPIDQGPDLLSF</sequence>
<dbReference type="InterPro" id="IPR013809">
    <property type="entry name" value="ENTH"/>
</dbReference>
<dbReference type="InterPro" id="IPR008942">
    <property type="entry name" value="ENTH_VHS"/>
</dbReference>
<dbReference type="SUPFAM" id="SSF48464">
    <property type="entry name" value="ENTH/VHS domain"/>
    <property type="match status" value="1"/>
</dbReference>
<accession>Q756U7</accession>
<dbReference type="EMBL" id="AE016818">
    <property type="protein sequence ID" value="AAS52837.1"/>
    <property type="molecule type" value="Genomic_DNA"/>
</dbReference>
<evidence type="ECO:0000259" key="2">
    <source>
        <dbReference type="PROSITE" id="PS50942"/>
    </source>
</evidence>
<dbReference type="RefSeq" id="NP_985013.1">
    <property type="nucleotide sequence ID" value="NM_210367.2"/>
</dbReference>
<dbReference type="GO" id="GO:0030125">
    <property type="term" value="C:clathrin vesicle coat"/>
    <property type="evidence" value="ECO:0000318"/>
    <property type="project" value="GO_Central"/>
</dbReference>
<reference evidence="4" key="2">
    <citation type="journal article" date="2013" name="G3 (Bethesda)">
        <title>Genomes of Ashbya fungi isolated from insects reveal four mating-type loci, numerous translocations, lack of transposons, and distinct gene duplications.</title>
        <authorList>
            <person name="Dietrich F.S."/>
            <person name="Voegeli S."/>
            <person name="Kuo S."/>
            <person name="Philippsen P."/>
        </authorList>
    </citation>
    <scope>GENOME REANNOTATION</scope>
    <source>
        <strain evidence="4">ATCC 10895 / CBS 109.51 / FGSC 9923 / NRRL Y-1056</strain>
    </source>
</reference>
<dbReference type="OrthoDB" id="4033880at2759"/>
<dbReference type="GO" id="GO:0030276">
    <property type="term" value="F:clathrin binding"/>
    <property type="evidence" value="ECO:0000318"/>
    <property type="project" value="GO_Central"/>
</dbReference>
<dbReference type="SMART" id="SM00273">
    <property type="entry name" value="ENTH"/>
    <property type="match status" value="1"/>
</dbReference>
<evidence type="ECO:0000313" key="3">
    <source>
        <dbReference type="EMBL" id="AAS52837.1"/>
    </source>
</evidence>
<dbReference type="PROSITE" id="PS50942">
    <property type="entry name" value="ENTH"/>
    <property type="match status" value="1"/>
</dbReference>
<dbReference type="KEGG" id="ago:AGOS_AER155C"/>
<dbReference type="FunCoup" id="Q756U7">
    <property type="interactions" value="162"/>
</dbReference>
<dbReference type="GO" id="GO:0005886">
    <property type="term" value="C:plasma membrane"/>
    <property type="evidence" value="ECO:0000318"/>
    <property type="project" value="GO_Central"/>
</dbReference>
<dbReference type="AlphaFoldDB" id="Q756U7"/>
<dbReference type="eggNOG" id="KOG2056">
    <property type="taxonomic scope" value="Eukaryota"/>
</dbReference>
<dbReference type="GO" id="GO:0006895">
    <property type="term" value="P:Golgi to endosome transport"/>
    <property type="evidence" value="ECO:0000318"/>
    <property type="project" value="GO_Central"/>
</dbReference>
<dbReference type="HOGENOM" id="CLU_040577_1_0_1"/>
<organism evidence="3 4">
    <name type="scientific">Eremothecium gossypii (strain ATCC 10895 / CBS 109.51 / FGSC 9923 / NRRL Y-1056)</name>
    <name type="common">Yeast</name>
    <name type="synonym">Ashbya gossypii</name>
    <dbReference type="NCBI Taxonomy" id="284811"/>
    <lineage>
        <taxon>Eukaryota</taxon>
        <taxon>Fungi</taxon>
        <taxon>Dikarya</taxon>
        <taxon>Ascomycota</taxon>
        <taxon>Saccharomycotina</taxon>
        <taxon>Saccharomycetes</taxon>
        <taxon>Saccharomycetales</taxon>
        <taxon>Saccharomycetaceae</taxon>
        <taxon>Eremothecium</taxon>
    </lineage>
</organism>
<dbReference type="PANTHER" id="PTHR12276:SF45">
    <property type="entry name" value="CLATHRIN INTERACTOR 1"/>
    <property type="match status" value="1"/>
</dbReference>
<dbReference type="STRING" id="284811.Q756U7"/>
<dbReference type="Pfam" id="PF01417">
    <property type="entry name" value="ENTH"/>
    <property type="match status" value="1"/>
</dbReference>
<dbReference type="PANTHER" id="PTHR12276">
    <property type="entry name" value="EPSIN/ENT-RELATED"/>
    <property type="match status" value="1"/>
</dbReference>
<proteinExistence type="predicted"/>
<feature type="region of interest" description="Disordered" evidence="1">
    <location>
        <begin position="163"/>
        <end position="182"/>
    </location>
</feature>
<feature type="domain" description="ENTH" evidence="2">
    <location>
        <begin position="24"/>
        <end position="157"/>
    </location>
</feature>
<dbReference type="InParanoid" id="Q756U7"/>
<feature type="compositionally biased region" description="Polar residues" evidence="1">
    <location>
        <begin position="300"/>
        <end position="316"/>
    </location>
</feature>
<dbReference type="GO" id="GO:0005768">
    <property type="term" value="C:endosome"/>
    <property type="evidence" value="ECO:0000318"/>
    <property type="project" value="GO_Central"/>
</dbReference>
<dbReference type="GO" id="GO:0006897">
    <property type="term" value="P:endocytosis"/>
    <property type="evidence" value="ECO:0000318"/>
    <property type="project" value="GO_Central"/>
</dbReference>